<sequence>MHTKFTVFAVLLLVLAAVTLVPTLDFPSSEDVSTLIGPRLWPLSLLLLLIVLSATLLVTTRMSQAKERASDAEAKASMEKAPATEPGQQADAGQDSATDSATDNVTDSTTEAADVALAPGFLAANRHWWLMGTTVAYTLLMPAIGFLLATVIFTLACTLLLGARHWAALLATVVIAVALIQGVFSTLLGIPLP</sequence>
<organism evidence="4">
    <name type="scientific">Halomonas sp. H10-59</name>
    <dbReference type="NCBI Taxonomy" id="2950874"/>
    <lineage>
        <taxon>Bacteria</taxon>
        <taxon>Pseudomonadati</taxon>
        <taxon>Pseudomonadota</taxon>
        <taxon>Gammaproteobacteria</taxon>
        <taxon>Oceanospirillales</taxon>
        <taxon>Halomonadaceae</taxon>
        <taxon>Halomonas</taxon>
    </lineage>
</organism>
<dbReference type="AlphaFoldDB" id="A0AAU7KQJ8"/>
<name>A0AAU7KQJ8_9GAMM</name>
<feature type="compositionally biased region" description="Polar residues" evidence="1">
    <location>
        <begin position="95"/>
        <end position="105"/>
    </location>
</feature>
<keyword evidence="2" id="KW-0472">Membrane</keyword>
<feature type="region of interest" description="Disordered" evidence="1">
    <location>
        <begin position="68"/>
        <end position="105"/>
    </location>
</feature>
<evidence type="ECO:0000259" key="3">
    <source>
        <dbReference type="Pfam" id="PF07331"/>
    </source>
</evidence>
<dbReference type="RefSeq" id="WP_348814502.1">
    <property type="nucleotide sequence ID" value="NZ_CP098828.1"/>
</dbReference>
<accession>A0AAU7KQJ8</accession>
<proteinExistence type="predicted"/>
<protein>
    <submittedName>
        <fullName evidence="4">Tripartite tricarboxylate transporter TctB family protein</fullName>
    </submittedName>
</protein>
<dbReference type="Pfam" id="PF07331">
    <property type="entry name" value="TctB"/>
    <property type="match status" value="1"/>
</dbReference>
<gene>
    <name evidence="4" type="ORF">NFG57_13085</name>
</gene>
<evidence type="ECO:0000256" key="2">
    <source>
        <dbReference type="SAM" id="Phobius"/>
    </source>
</evidence>
<reference evidence="4" key="1">
    <citation type="submission" date="2022-06" db="EMBL/GenBank/DDBJ databases">
        <title>A novel DMS-producing enzyme.</title>
        <authorList>
            <person name="Zhang Y."/>
        </authorList>
    </citation>
    <scope>NUCLEOTIDE SEQUENCE</scope>
    <source>
        <strain evidence="4">H10-59</strain>
    </source>
</reference>
<feature type="transmembrane region" description="Helical" evidence="2">
    <location>
        <begin position="39"/>
        <end position="58"/>
    </location>
</feature>
<feature type="compositionally biased region" description="Basic and acidic residues" evidence="1">
    <location>
        <begin position="68"/>
        <end position="78"/>
    </location>
</feature>
<keyword evidence="2" id="KW-1133">Transmembrane helix</keyword>
<evidence type="ECO:0000256" key="1">
    <source>
        <dbReference type="SAM" id="MobiDB-lite"/>
    </source>
</evidence>
<dbReference type="EMBL" id="CP098828">
    <property type="protein sequence ID" value="XBO73762.1"/>
    <property type="molecule type" value="Genomic_DNA"/>
</dbReference>
<feature type="transmembrane region" description="Helical" evidence="2">
    <location>
        <begin position="167"/>
        <end position="190"/>
    </location>
</feature>
<feature type="transmembrane region" description="Helical" evidence="2">
    <location>
        <begin position="135"/>
        <end position="161"/>
    </location>
</feature>
<keyword evidence="2" id="KW-0812">Transmembrane</keyword>
<feature type="domain" description="DUF1468" evidence="3">
    <location>
        <begin position="127"/>
        <end position="193"/>
    </location>
</feature>
<evidence type="ECO:0000313" key="4">
    <source>
        <dbReference type="EMBL" id="XBO73762.1"/>
    </source>
</evidence>
<dbReference type="InterPro" id="IPR009936">
    <property type="entry name" value="DUF1468"/>
</dbReference>